<dbReference type="EMBL" id="CM042884">
    <property type="protein sequence ID" value="KAI4370099.1"/>
    <property type="molecule type" value="Genomic_DNA"/>
</dbReference>
<name>A0ACB9QXG3_9MYRT</name>
<dbReference type="Proteomes" id="UP001057402">
    <property type="component" value="Chromosome 5"/>
</dbReference>
<comment type="caution">
    <text evidence="1">The sequence shown here is derived from an EMBL/GenBank/DDBJ whole genome shotgun (WGS) entry which is preliminary data.</text>
</comment>
<protein>
    <submittedName>
        <fullName evidence="1">Uncharacterized protein</fullName>
    </submittedName>
</protein>
<evidence type="ECO:0000313" key="2">
    <source>
        <dbReference type="Proteomes" id="UP001057402"/>
    </source>
</evidence>
<keyword evidence="2" id="KW-1185">Reference proteome</keyword>
<evidence type="ECO:0000313" key="1">
    <source>
        <dbReference type="EMBL" id="KAI4370099.1"/>
    </source>
</evidence>
<reference evidence="2" key="1">
    <citation type="journal article" date="2023" name="Front. Plant Sci.">
        <title>Chromosomal-level genome assembly of Melastoma candidum provides insights into trichome evolution.</title>
        <authorList>
            <person name="Zhong Y."/>
            <person name="Wu W."/>
            <person name="Sun C."/>
            <person name="Zou P."/>
            <person name="Liu Y."/>
            <person name="Dai S."/>
            <person name="Zhou R."/>
        </authorList>
    </citation>
    <scope>NUCLEOTIDE SEQUENCE [LARGE SCALE GENOMIC DNA]</scope>
</reference>
<organism evidence="1 2">
    <name type="scientific">Melastoma candidum</name>
    <dbReference type="NCBI Taxonomy" id="119954"/>
    <lineage>
        <taxon>Eukaryota</taxon>
        <taxon>Viridiplantae</taxon>
        <taxon>Streptophyta</taxon>
        <taxon>Embryophyta</taxon>
        <taxon>Tracheophyta</taxon>
        <taxon>Spermatophyta</taxon>
        <taxon>Magnoliopsida</taxon>
        <taxon>eudicotyledons</taxon>
        <taxon>Gunneridae</taxon>
        <taxon>Pentapetalae</taxon>
        <taxon>rosids</taxon>
        <taxon>malvids</taxon>
        <taxon>Myrtales</taxon>
        <taxon>Melastomataceae</taxon>
        <taxon>Melastomatoideae</taxon>
        <taxon>Melastomateae</taxon>
        <taxon>Melastoma</taxon>
    </lineage>
</organism>
<gene>
    <name evidence="1" type="ORF">MLD38_018480</name>
</gene>
<accession>A0ACB9QXG3</accession>
<sequence>MMKVVLKAYDLNNPKSSSRAMKAVSKLEGVESMKVDREKKTLTVIGNIDPYEVVCKLRKLMDAAIESAGPNKEENKEAVEKKKKEEEEKKKVEELLKTYYNNVGYYPYYWPVFTNK</sequence>
<proteinExistence type="predicted"/>